<dbReference type="EMBL" id="JBGNUJ010000002">
    <property type="protein sequence ID" value="KAL3963088.1"/>
    <property type="molecule type" value="Genomic_DNA"/>
</dbReference>
<keyword evidence="2" id="KW-1185">Reference proteome</keyword>
<name>A0ACC4E431_PURLI</name>
<comment type="caution">
    <text evidence="1">The sequence shown here is derived from an EMBL/GenBank/DDBJ whole genome shotgun (WGS) entry which is preliminary data.</text>
</comment>
<reference evidence="1" key="1">
    <citation type="submission" date="2024-12" db="EMBL/GenBank/DDBJ databases">
        <title>Comparative genomics and development of molecular markers within Purpureocillium lilacinum and among Purpureocillium species.</title>
        <authorList>
            <person name="Yeh Z.-Y."/>
            <person name="Ni N.-T."/>
            <person name="Lo P.-H."/>
            <person name="Mushyakhwo K."/>
            <person name="Lin C.-F."/>
            <person name="Nai Y.-S."/>
        </authorList>
    </citation>
    <scope>NUCLEOTIDE SEQUENCE</scope>
    <source>
        <strain evidence="1">NCHU-NPUST-175</strain>
    </source>
</reference>
<organism evidence="1 2">
    <name type="scientific">Purpureocillium lilacinum</name>
    <name type="common">Paecilomyces lilacinus</name>
    <dbReference type="NCBI Taxonomy" id="33203"/>
    <lineage>
        <taxon>Eukaryota</taxon>
        <taxon>Fungi</taxon>
        <taxon>Dikarya</taxon>
        <taxon>Ascomycota</taxon>
        <taxon>Pezizomycotina</taxon>
        <taxon>Sordariomycetes</taxon>
        <taxon>Hypocreomycetidae</taxon>
        <taxon>Hypocreales</taxon>
        <taxon>Ophiocordycipitaceae</taxon>
        <taxon>Purpureocillium</taxon>
    </lineage>
</organism>
<protein>
    <submittedName>
        <fullName evidence="1">Uncharacterized protein</fullName>
    </submittedName>
</protein>
<accession>A0ACC4E431</accession>
<dbReference type="Proteomes" id="UP001638806">
    <property type="component" value="Unassembled WGS sequence"/>
</dbReference>
<evidence type="ECO:0000313" key="1">
    <source>
        <dbReference type="EMBL" id="KAL3963088.1"/>
    </source>
</evidence>
<evidence type="ECO:0000313" key="2">
    <source>
        <dbReference type="Proteomes" id="UP001638806"/>
    </source>
</evidence>
<gene>
    <name evidence="1" type="ORF">ACCO45_000092</name>
</gene>
<proteinExistence type="predicted"/>
<sequence>MLHERIPGKQNIRAQFALLAGKPDTGFRAAPPGGQLLPTFETLGGWTAARVVITPPVDLVNFGTLNAEFVQPRKCCSLIVRARTKTPPSNAMDAPAGNG</sequence>